<evidence type="ECO:0000256" key="1">
    <source>
        <dbReference type="SAM" id="MobiDB-lite"/>
    </source>
</evidence>
<feature type="transmembrane region" description="Helical" evidence="2">
    <location>
        <begin position="72"/>
        <end position="91"/>
    </location>
</feature>
<feature type="non-terminal residue" evidence="3">
    <location>
        <position position="1"/>
    </location>
</feature>
<feature type="compositionally biased region" description="Basic residues" evidence="1">
    <location>
        <begin position="150"/>
        <end position="164"/>
    </location>
</feature>
<keyword evidence="2" id="KW-0472">Membrane</keyword>
<feature type="region of interest" description="Disordered" evidence="1">
    <location>
        <begin position="144"/>
        <end position="164"/>
    </location>
</feature>
<evidence type="ECO:0000256" key="2">
    <source>
        <dbReference type="SAM" id="Phobius"/>
    </source>
</evidence>
<name>A0ABV0XU25_9TELE</name>
<reference evidence="3 4" key="1">
    <citation type="submission" date="2021-06" db="EMBL/GenBank/DDBJ databases">
        <authorList>
            <person name="Palmer J.M."/>
        </authorList>
    </citation>
    <scope>NUCLEOTIDE SEQUENCE [LARGE SCALE GENOMIC DNA]</scope>
    <source>
        <strain evidence="3 4">AS_MEX2019</strain>
        <tissue evidence="3">Muscle</tissue>
    </source>
</reference>
<evidence type="ECO:0000313" key="3">
    <source>
        <dbReference type="EMBL" id="MEQ2284999.1"/>
    </source>
</evidence>
<keyword evidence="4" id="KW-1185">Reference proteome</keyword>
<proteinExistence type="predicted"/>
<accession>A0ABV0XU25</accession>
<gene>
    <name evidence="3" type="ORF">AMECASPLE_027322</name>
</gene>
<keyword evidence="2" id="KW-0812">Transmembrane</keyword>
<comment type="caution">
    <text evidence="3">The sequence shown here is derived from an EMBL/GenBank/DDBJ whole genome shotgun (WGS) entry which is preliminary data.</text>
</comment>
<evidence type="ECO:0000313" key="4">
    <source>
        <dbReference type="Proteomes" id="UP001469553"/>
    </source>
</evidence>
<organism evidence="3 4">
    <name type="scientific">Ameca splendens</name>
    <dbReference type="NCBI Taxonomy" id="208324"/>
    <lineage>
        <taxon>Eukaryota</taxon>
        <taxon>Metazoa</taxon>
        <taxon>Chordata</taxon>
        <taxon>Craniata</taxon>
        <taxon>Vertebrata</taxon>
        <taxon>Euteleostomi</taxon>
        <taxon>Actinopterygii</taxon>
        <taxon>Neopterygii</taxon>
        <taxon>Teleostei</taxon>
        <taxon>Neoteleostei</taxon>
        <taxon>Acanthomorphata</taxon>
        <taxon>Ovalentaria</taxon>
        <taxon>Atherinomorphae</taxon>
        <taxon>Cyprinodontiformes</taxon>
        <taxon>Goodeidae</taxon>
        <taxon>Ameca</taxon>
    </lineage>
</organism>
<dbReference type="Proteomes" id="UP001469553">
    <property type="component" value="Unassembled WGS sequence"/>
</dbReference>
<sequence>VVENSSPESRLNIPQLVGLEDGTVLVNTFDWQAHLSPYFRKLPQIKSYQHFRYLLCRLPQSVFVNNKETCNILIVFCVLLLTALMPTDLVWSKLGLTATQSLLAFSCCVTRKFYPLLSEFLPCLHLDWPRTGRLIFIQRSSPSVPMTSHAQHHKAQHRIPHRRG</sequence>
<keyword evidence="2" id="KW-1133">Transmembrane helix</keyword>
<protein>
    <submittedName>
        <fullName evidence="3">Uncharacterized protein</fullName>
    </submittedName>
</protein>
<dbReference type="EMBL" id="JAHRIP010012284">
    <property type="protein sequence ID" value="MEQ2284999.1"/>
    <property type="molecule type" value="Genomic_DNA"/>
</dbReference>